<dbReference type="RefSeq" id="WP_338731550.1">
    <property type="nucleotide sequence ID" value="NZ_CP136924.1"/>
</dbReference>
<dbReference type="EMBL" id="CP136924">
    <property type="protein sequence ID" value="WXA02315.1"/>
    <property type="molecule type" value="Genomic_DNA"/>
</dbReference>
<gene>
    <name evidence="2" type="ORF">R3L15_10370</name>
    <name evidence="1" type="ORF">R3L16_11220</name>
</gene>
<proteinExistence type="predicted"/>
<evidence type="ECO:0000313" key="1">
    <source>
        <dbReference type="EMBL" id="WXA02315.1"/>
    </source>
</evidence>
<evidence type="ECO:0000313" key="3">
    <source>
        <dbReference type="Proteomes" id="UP001368318"/>
    </source>
</evidence>
<sequence>MRDSKYYTCKFCFEQFVPTRRVVQKYCSNSCRSKAYHHRKNNQDRIQQENDRLQNATNDQKFDKTDAAVSTNPTKIKVEKLSAAGVGNATLGSLAADGLKALVTKEADKALTKGDIRKIVAEIKGRYHLVLNANPLPDGRKPYFDMETSQVVYRFYWSK</sequence>
<keyword evidence="3" id="KW-1185">Reference proteome</keyword>
<reference evidence="1 3" key="1">
    <citation type="submission" date="2023-10" db="EMBL/GenBank/DDBJ databases">
        <title>Culture-based analysis of two novel bacteria associated with mangrove crab gills.</title>
        <authorList>
            <person name="Yang X."/>
            <person name="Garuglieri E."/>
            <person name="Van Goethem M.W."/>
            <person name="Fusi M."/>
            <person name="Marasco R."/>
            <person name="Daffonchio D.G."/>
        </authorList>
    </citation>
    <scope>NUCLEOTIDE SEQUENCE [LARGE SCALE GENOMIC DNA]</scope>
    <source>
        <strain evidence="2">UG2-1</strain>
        <strain evidence="1">UG2-2</strain>
        <strain evidence="3">UG2_2</strain>
    </source>
</reference>
<dbReference type="EMBL" id="CP136925">
    <property type="protein sequence ID" value="WXA12524.1"/>
    <property type="molecule type" value="Genomic_DNA"/>
</dbReference>
<evidence type="ECO:0000313" key="2">
    <source>
        <dbReference type="EMBL" id="WXA12524.1"/>
    </source>
</evidence>
<name>A0AAU6NXX7_9FLAO</name>
<dbReference type="KEGG" id="mcaa:R3L15_10370"/>
<accession>A0AAU6NXX7</accession>
<dbReference type="AlphaFoldDB" id="A0AAU6NXX7"/>
<dbReference type="Proteomes" id="UP001368318">
    <property type="component" value="Chromosome"/>
</dbReference>
<protein>
    <submittedName>
        <fullName evidence="1">Uncharacterized protein</fullName>
    </submittedName>
</protein>
<organism evidence="1 3">
    <name type="scientific">Mangrovimonas cancribranchiae</name>
    <dbReference type="NCBI Taxonomy" id="3080055"/>
    <lineage>
        <taxon>Bacteria</taxon>
        <taxon>Pseudomonadati</taxon>
        <taxon>Bacteroidota</taxon>
        <taxon>Flavobacteriia</taxon>
        <taxon>Flavobacteriales</taxon>
        <taxon>Flavobacteriaceae</taxon>
        <taxon>Mangrovimonas</taxon>
    </lineage>
</organism>